<proteinExistence type="predicted"/>
<gene>
    <name evidence="2" type="ORF">LECACI_7A005129</name>
</gene>
<feature type="signal peptide" evidence="1">
    <location>
        <begin position="1"/>
        <end position="18"/>
    </location>
</feature>
<organism evidence="2 3">
    <name type="scientific">Lecanosticta acicola</name>
    <dbReference type="NCBI Taxonomy" id="111012"/>
    <lineage>
        <taxon>Eukaryota</taxon>
        <taxon>Fungi</taxon>
        <taxon>Dikarya</taxon>
        <taxon>Ascomycota</taxon>
        <taxon>Pezizomycotina</taxon>
        <taxon>Dothideomycetes</taxon>
        <taxon>Dothideomycetidae</taxon>
        <taxon>Mycosphaerellales</taxon>
        <taxon>Mycosphaerellaceae</taxon>
        <taxon>Lecanosticta</taxon>
    </lineage>
</organism>
<protein>
    <submittedName>
        <fullName evidence="2">Uncharacterized protein</fullName>
    </submittedName>
</protein>
<dbReference type="EMBL" id="CAVMBE010000032">
    <property type="protein sequence ID" value="CAK4028201.1"/>
    <property type="molecule type" value="Genomic_DNA"/>
</dbReference>
<sequence length="213" mass="22514">MIASILCMVLGGVASTWALPLPDSGANSISEEDLVNIAPITAACDGTWGGECRPASEAAPAISQSFVDYAVKTFNTQAALVALMLYESANFKYAKNHYPGIPGQGTRNMMSPTNVEKYAEWLVTNQPDSGITAQEISEAKAQGPTAVLDLVNATNELSFGSAAWFLTTQCDSSVRAALDAGTGWEQYLTSCIGTTATAERAAVYAKVMALKQW</sequence>
<keyword evidence="3" id="KW-1185">Reference proteome</keyword>
<accession>A0AAI8Z009</accession>
<evidence type="ECO:0000313" key="3">
    <source>
        <dbReference type="Proteomes" id="UP001296104"/>
    </source>
</evidence>
<reference evidence="2" key="1">
    <citation type="submission" date="2023-11" db="EMBL/GenBank/DDBJ databases">
        <authorList>
            <person name="Alioto T."/>
            <person name="Alioto T."/>
            <person name="Gomez Garrido J."/>
        </authorList>
    </citation>
    <scope>NUCLEOTIDE SEQUENCE</scope>
</reference>
<name>A0AAI8Z009_9PEZI</name>
<keyword evidence="1" id="KW-0732">Signal</keyword>
<dbReference type="AlphaFoldDB" id="A0AAI8Z009"/>
<evidence type="ECO:0000313" key="2">
    <source>
        <dbReference type="EMBL" id="CAK4028201.1"/>
    </source>
</evidence>
<evidence type="ECO:0000256" key="1">
    <source>
        <dbReference type="SAM" id="SignalP"/>
    </source>
</evidence>
<comment type="caution">
    <text evidence="2">The sequence shown here is derived from an EMBL/GenBank/DDBJ whole genome shotgun (WGS) entry which is preliminary data.</text>
</comment>
<dbReference type="Proteomes" id="UP001296104">
    <property type="component" value="Unassembled WGS sequence"/>
</dbReference>
<feature type="chain" id="PRO_5042614515" evidence="1">
    <location>
        <begin position="19"/>
        <end position="213"/>
    </location>
</feature>